<gene>
    <name evidence="1" type="ORF">DPEC_G00217130</name>
</gene>
<organism evidence="1 2">
    <name type="scientific">Dallia pectoralis</name>
    <name type="common">Alaska blackfish</name>
    <dbReference type="NCBI Taxonomy" id="75939"/>
    <lineage>
        <taxon>Eukaryota</taxon>
        <taxon>Metazoa</taxon>
        <taxon>Chordata</taxon>
        <taxon>Craniata</taxon>
        <taxon>Vertebrata</taxon>
        <taxon>Euteleostomi</taxon>
        <taxon>Actinopterygii</taxon>
        <taxon>Neopterygii</taxon>
        <taxon>Teleostei</taxon>
        <taxon>Protacanthopterygii</taxon>
        <taxon>Esociformes</taxon>
        <taxon>Umbridae</taxon>
        <taxon>Dallia</taxon>
    </lineage>
</organism>
<reference evidence="1" key="1">
    <citation type="submission" date="2021-05" db="EMBL/GenBank/DDBJ databases">
        <authorList>
            <person name="Pan Q."/>
            <person name="Jouanno E."/>
            <person name="Zahm M."/>
            <person name="Klopp C."/>
            <person name="Cabau C."/>
            <person name="Louis A."/>
            <person name="Berthelot C."/>
            <person name="Parey E."/>
            <person name="Roest Crollius H."/>
            <person name="Montfort J."/>
            <person name="Robinson-Rechavi M."/>
            <person name="Bouchez O."/>
            <person name="Lampietro C."/>
            <person name="Lopez Roques C."/>
            <person name="Donnadieu C."/>
            <person name="Postlethwait J."/>
            <person name="Bobe J."/>
            <person name="Dillon D."/>
            <person name="Chandos A."/>
            <person name="von Hippel F."/>
            <person name="Guiguen Y."/>
        </authorList>
    </citation>
    <scope>NUCLEOTIDE SEQUENCE</scope>
    <source>
        <strain evidence="1">YG-Jan2019</strain>
    </source>
</reference>
<dbReference type="EMBL" id="CM055745">
    <property type="protein sequence ID" value="KAJ7997916.1"/>
    <property type="molecule type" value="Genomic_DNA"/>
</dbReference>
<comment type="caution">
    <text evidence="1">The sequence shown here is derived from an EMBL/GenBank/DDBJ whole genome shotgun (WGS) entry which is preliminary data.</text>
</comment>
<proteinExistence type="predicted"/>
<dbReference type="Proteomes" id="UP001157502">
    <property type="component" value="Chromosome 18"/>
</dbReference>
<keyword evidence="2" id="KW-1185">Reference proteome</keyword>
<accession>A0ACC2G2T2</accession>
<evidence type="ECO:0000313" key="2">
    <source>
        <dbReference type="Proteomes" id="UP001157502"/>
    </source>
</evidence>
<sequence length="80" mass="8735">METLAGVDGPHALSAAATPLITLATKSDSWAMWMTTVCEEGDEARSQTDTSDQRRPILPVPCPTHVWLAPATRFRWVQVG</sequence>
<protein>
    <submittedName>
        <fullName evidence="1">Uncharacterized protein</fullName>
    </submittedName>
</protein>
<evidence type="ECO:0000313" key="1">
    <source>
        <dbReference type="EMBL" id="KAJ7997916.1"/>
    </source>
</evidence>
<name>A0ACC2G2T2_DALPE</name>